<proteinExistence type="predicted"/>
<keyword evidence="4" id="KW-1185">Reference proteome</keyword>
<protein>
    <submittedName>
        <fullName evidence="3">Type I-MYXAN CRISPR-associated protein Cmx8</fullName>
    </submittedName>
</protein>
<evidence type="ECO:0000313" key="3">
    <source>
        <dbReference type="EMBL" id="AWM37104.1"/>
    </source>
</evidence>
<dbReference type="RefSeq" id="WP_081471411.1">
    <property type="nucleotide sequence ID" value="NZ_CP025958.1"/>
</dbReference>
<reference evidence="3 4" key="1">
    <citation type="submission" date="2018-01" db="EMBL/GenBank/DDBJ databases">
        <title>G. obscuriglobus.</title>
        <authorList>
            <person name="Franke J."/>
            <person name="Blomberg W."/>
            <person name="Selmecki A."/>
        </authorList>
    </citation>
    <scope>NUCLEOTIDE SEQUENCE [LARGE SCALE GENOMIC DNA]</scope>
    <source>
        <strain evidence="3 4">DSM 5831</strain>
    </source>
</reference>
<dbReference type="Pfam" id="PF24121">
    <property type="entry name" value="Cas8b_N"/>
    <property type="match status" value="1"/>
</dbReference>
<evidence type="ECO:0000259" key="2">
    <source>
        <dbReference type="Pfam" id="PF24122"/>
    </source>
</evidence>
<dbReference type="NCBIfam" id="TIGR04413">
    <property type="entry name" value="MYXAN_cmx8"/>
    <property type="match status" value="1"/>
</dbReference>
<feature type="domain" description="Type I-B CRISPR Cas8b C-terminal" evidence="2">
    <location>
        <begin position="329"/>
        <end position="569"/>
    </location>
</feature>
<dbReference type="InterPro" id="IPR030928">
    <property type="entry name" value="MYXAN_cmx8"/>
</dbReference>
<evidence type="ECO:0000259" key="1">
    <source>
        <dbReference type="Pfam" id="PF24121"/>
    </source>
</evidence>
<sequence>MAKTKQPPTPKSKSGDPSEVEVRYDLSVLPTAFHKAGLAGLVLLIESLKQRRALTAEETKCTVAATEVTVTFTEPLLQKLMDDLYDAREVEVAVKSKWQGAEVKREETVEEEVDGKKTRTKRFIYDQVQPKGAFFDNVFDGDKEIWRKLWRDMLWNIPRGRPTTREPFNQRASGKPCKEGPNAWSELLKVHKARTKKEFHTAALSSALFPGAQAVNAEAVPFEGRAEENLLLHFWPLTALLYVPQEIERDGSTNLPASSYTVAVPDVSDLCEFVTEYPKLLTGLSAEVRGYRPAQAVIDLPAEGALAFLEDLAVLTRLEIEAGKLRFSIGAVEYLHLVKAGNNVKLMAAGRVAPDQRLLVGYRAIVRPTGTAPHYRNSLFRRGLLLALLDGESWYQPFGRSFVTFDAGVFIRQPRKDDEKGPPQFASDASKKFRHLTTLFTQTLEMAVGDSVQPPKPLELLVEQVIKSYLLGKAKAKCNIDKKTKLSALGKDEQKKVYDKKRDIAAEAFLAARSRRDQDFVKYFSEVICSAGTYFDKKTSDFQVFATALNDPNKTDSIKALTLLALSANS</sequence>
<organism evidence="3 4">
    <name type="scientific">Gemmata obscuriglobus</name>
    <dbReference type="NCBI Taxonomy" id="114"/>
    <lineage>
        <taxon>Bacteria</taxon>
        <taxon>Pseudomonadati</taxon>
        <taxon>Planctomycetota</taxon>
        <taxon>Planctomycetia</taxon>
        <taxon>Gemmatales</taxon>
        <taxon>Gemmataceae</taxon>
        <taxon>Gemmata</taxon>
    </lineage>
</organism>
<gene>
    <name evidence="3" type="primary">cmx8</name>
    <name evidence="3" type="ORF">C1280_08750</name>
</gene>
<feature type="domain" description="Type I-B CRISPR Cas8b N-terminal" evidence="1">
    <location>
        <begin position="64"/>
        <end position="314"/>
    </location>
</feature>
<dbReference type="Proteomes" id="UP000245802">
    <property type="component" value="Chromosome"/>
</dbReference>
<dbReference type="OrthoDB" id="346140at2"/>
<name>A0A2Z3H633_9BACT</name>
<dbReference type="AlphaFoldDB" id="A0A2Z3H633"/>
<dbReference type="InterPro" id="IPR056201">
    <property type="entry name" value="Cas8b_N"/>
</dbReference>
<dbReference type="EMBL" id="CP025958">
    <property type="protein sequence ID" value="AWM37104.1"/>
    <property type="molecule type" value="Genomic_DNA"/>
</dbReference>
<dbReference type="KEGG" id="gog:C1280_08750"/>
<accession>A0A2Z3H633</accession>
<dbReference type="InterPro" id="IPR056202">
    <property type="entry name" value="Cas8b_C"/>
</dbReference>
<evidence type="ECO:0000313" key="4">
    <source>
        <dbReference type="Proteomes" id="UP000245802"/>
    </source>
</evidence>
<dbReference type="Pfam" id="PF24122">
    <property type="entry name" value="Cas8b_C"/>
    <property type="match status" value="1"/>
</dbReference>